<organism evidence="1 2">
    <name type="scientific">Cucurbita maxima</name>
    <name type="common">Pumpkin</name>
    <name type="synonym">Winter squash</name>
    <dbReference type="NCBI Taxonomy" id="3661"/>
    <lineage>
        <taxon>Eukaryota</taxon>
        <taxon>Viridiplantae</taxon>
        <taxon>Streptophyta</taxon>
        <taxon>Embryophyta</taxon>
        <taxon>Tracheophyta</taxon>
        <taxon>Spermatophyta</taxon>
        <taxon>Magnoliopsida</taxon>
        <taxon>eudicotyledons</taxon>
        <taxon>Gunneridae</taxon>
        <taxon>Pentapetalae</taxon>
        <taxon>rosids</taxon>
        <taxon>fabids</taxon>
        <taxon>Cucurbitales</taxon>
        <taxon>Cucurbitaceae</taxon>
        <taxon>Cucurbiteae</taxon>
        <taxon>Cucurbita</taxon>
    </lineage>
</organism>
<keyword evidence="1" id="KW-1185">Reference proteome</keyword>
<dbReference type="OrthoDB" id="10017101at2759"/>
<dbReference type="GeneID" id="111480779"/>
<name>A0A6J1J0E4_CUCMA</name>
<dbReference type="RefSeq" id="XP_022981715.1">
    <property type="nucleotide sequence ID" value="XM_023125947.1"/>
</dbReference>
<protein>
    <submittedName>
        <fullName evidence="2">Uncharacterized methyltransferase At1g78140, chloroplastic-like</fullName>
    </submittedName>
</protein>
<accession>A0A6J1J0E4</accession>
<evidence type="ECO:0000313" key="1">
    <source>
        <dbReference type="Proteomes" id="UP000504608"/>
    </source>
</evidence>
<dbReference type="KEGG" id="cmax:111480779"/>
<dbReference type="Proteomes" id="UP000504608">
    <property type="component" value="Unplaced"/>
</dbReference>
<gene>
    <name evidence="2" type="primary">LOC111480779</name>
</gene>
<evidence type="ECO:0000313" key="2">
    <source>
        <dbReference type="RefSeq" id="XP_022981715.1"/>
    </source>
</evidence>
<reference evidence="2" key="1">
    <citation type="submission" date="2025-08" db="UniProtKB">
        <authorList>
            <consortium name="RefSeq"/>
        </authorList>
    </citation>
    <scope>IDENTIFICATION</scope>
    <source>
        <tissue evidence="2">Young leaves</tissue>
    </source>
</reference>
<dbReference type="AlphaFoldDB" id="A0A6J1J0E4"/>
<proteinExistence type="predicted"/>
<sequence length="211" mass="23751">MKADKSSNALRELNLRLFVDRCSEVAILEGFERRNQKRCFRTSKGSFGSHCFISGFRLDSLHDLLRVNTAWSRKYRESIGGHHLECGTCVHSLSLAVTHFDLTIGRGTNKGESMPAVTEIFRTRLVPFLYERGWRKGLSVLLGFPGPEKEAPVLGGNVIDASCESGMFSGIVLPRELFSSIVALGYSENMLKQLYESLNKRKTSLREKVLY</sequence>